<dbReference type="SMART" id="SM00490">
    <property type="entry name" value="HELICc"/>
    <property type="match status" value="1"/>
</dbReference>
<proteinExistence type="inferred from homology"/>
<dbReference type="PANTHER" id="PTHR24031">
    <property type="entry name" value="RNA HELICASE"/>
    <property type="match status" value="1"/>
</dbReference>
<dbReference type="GO" id="GO:0010468">
    <property type="term" value="P:regulation of gene expression"/>
    <property type="evidence" value="ECO:0007669"/>
    <property type="project" value="UniProtKB-ARBA"/>
</dbReference>
<dbReference type="Pfam" id="PF00271">
    <property type="entry name" value="Helicase_C"/>
    <property type="match status" value="1"/>
</dbReference>
<dbReference type="CDD" id="cd18787">
    <property type="entry name" value="SF2_C_DEAD"/>
    <property type="match status" value="1"/>
</dbReference>
<feature type="domain" description="Helicase ATP-binding" evidence="9">
    <location>
        <begin position="72"/>
        <end position="246"/>
    </location>
</feature>
<keyword evidence="13" id="KW-1185">Reference proteome</keyword>
<keyword evidence="1 7" id="KW-0547">Nucleotide-binding</keyword>
<keyword evidence="3 7" id="KW-0347">Helicase</keyword>
<evidence type="ECO:0000313" key="13">
    <source>
        <dbReference type="Proteomes" id="UP001168972"/>
    </source>
</evidence>
<feature type="short sequence motif" description="Q motif" evidence="6">
    <location>
        <begin position="41"/>
        <end position="69"/>
    </location>
</feature>
<dbReference type="Gene3D" id="3.40.50.300">
    <property type="entry name" value="P-loop containing nucleotide triphosphate hydrolases"/>
    <property type="match status" value="2"/>
</dbReference>
<comment type="caution">
    <text evidence="12">The sequence shown here is derived from an EMBL/GenBank/DDBJ whole genome shotgun (WGS) entry which is preliminary data.</text>
</comment>
<protein>
    <recommendedName>
        <fullName evidence="8">ATP-dependent RNA helicase</fullName>
        <ecNumber evidence="8">3.6.4.13</ecNumber>
    </recommendedName>
</protein>
<dbReference type="GO" id="GO:0003724">
    <property type="term" value="F:RNA helicase activity"/>
    <property type="evidence" value="ECO:0007669"/>
    <property type="project" value="UniProtKB-EC"/>
</dbReference>
<dbReference type="PROSITE" id="PS51194">
    <property type="entry name" value="HELICASE_CTER"/>
    <property type="match status" value="1"/>
</dbReference>
<feature type="domain" description="DEAD-box RNA helicase Q" evidence="11">
    <location>
        <begin position="41"/>
        <end position="69"/>
    </location>
</feature>
<keyword evidence="4 7" id="KW-0067">ATP-binding</keyword>
<dbReference type="GO" id="GO:0016787">
    <property type="term" value="F:hydrolase activity"/>
    <property type="evidence" value="ECO:0007669"/>
    <property type="project" value="UniProtKB-KW"/>
</dbReference>
<dbReference type="AlphaFoldDB" id="A0AA39FD95"/>
<evidence type="ECO:0000256" key="2">
    <source>
        <dbReference type="ARBA" id="ARBA00022801"/>
    </source>
</evidence>
<dbReference type="InterPro" id="IPR014014">
    <property type="entry name" value="RNA_helicase_DEAD_Q_motif"/>
</dbReference>
<dbReference type="SUPFAM" id="SSF52540">
    <property type="entry name" value="P-loop containing nucleoside triphosphate hydrolases"/>
    <property type="match status" value="2"/>
</dbReference>
<evidence type="ECO:0000256" key="5">
    <source>
        <dbReference type="ARBA" id="ARBA00022884"/>
    </source>
</evidence>
<evidence type="ECO:0000256" key="7">
    <source>
        <dbReference type="RuleBase" id="RU000492"/>
    </source>
</evidence>
<dbReference type="InterPro" id="IPR014001">
    <property type="entry name" value="Helicase_ATP-bd"/>
</dbReference>
<keyword evidence="2 7" id="KW-0378">Hydrolase</keyword>
<gene>
    <name evidence="12" type="ORF">PV327_004828</name>
</gene>
<dbReference type="Proteomes" id="UP001168972">
    <property type="component" value="Unassembled WGS sequence"/>
</dbReference>
<dbReference type="PROSITE" id="PS51195">
    <property type="entry name" value="Q_MOTIF"/>
    <property type="match status" value="1"/>
</dbReference>
<dbReference type="EMBL" id="JAQQBR010001832">
    <property type="protein sequence ID" value="KAK0167429.1"/>
    <property type="molecule type" value="Genomic_DNA"/>
</dbReference>
<dbReference type="SMART" id="SM00487">
    <property type="entry name" value="DEXDc"/>
    <property type="match status" value="1"/>
</dbReference>
<accession>A0AA39FD95</accession>
<name>A0AA39FD95_MICHY</name>
<evidence type="ECO:0000313" key="12">
    <source>
        <dbReference type="EMBL" id="KAK0167429.1"/>
    </source>
</evidence>
<evidence type="ECO:0000259" key="11">
    <source>
        <dbReference type="PROSITE" id="PS51195"/>
    </source>
</evidence>
<dbReference type="PROSITE" id="PS51192">
    <property type="entry name" value="HELICASE_ATP_BIND_1"/>
    <property type="match status" value="1"/>
</dbReference>
<comment type="catalytic activity">
    <reaction evidence="8">
        <text>ATP + H2O = ADP + phosphate + H(+)</text>
        <dbReference type="Rhea" id="RHEA:13065"/>
        <dbReference type="ChEBI" id="CHEBI:15377"/>
        <dbReference type="ChEBI" id="CHEBI:15378"/>
        <dbReference type="ChEBI" id="CHEBI:30616"/>
        <dbReference type="ChEBI" id="CHEBI:43474"/>
        <dbReference type="ChEBI" id="CHEBI:456216"/>
        <dbReference type="EC" id="3.6.4.13"/>
    </reaction>
</comment>
<dbReference type="GO" id="GO:0003723">
    <property type="term" value="F:RNA binding"/>
    <property type="evidence" value="ECO:0007669"/>
    <property type="project" value="UniProtKB-UniRule"/>
</dbReference>
<reference evidence="12" key="1">
    <citation type="journal article" date="2023" name="bioRxiv">
        <title>Scaffold-level genome assemblies of two parasitoid biocontrol wasps reveal the parthenogenesis mechanism and an associated novel virus.</title>
        <authorList>
            <person name="Inwood S."/>
            <person name="Skelly J."/>
            <person name="Guhlin J."/>
            <person name="Harrop T."/>
            <person name="Goldson S."/>
            <person name="Dearden P."/>
        </authorList>
    </citation>
    <scope>NUCLEOTIDE SEQUENCE</scope>
    <source>
        <strain evidence="12">Lincoln</strain>
        <tissue evidence="12">Whole body</tissue>
    </source>
</reference>
<keyword evidence="5 8" id="KW-0694">RNA-binding</keyword>
<dbReference type="Pfam" id="PF00270">
    <property type="entry name" value="DEAD"/>
    <property type="match status" value="1"/>
</dbReference>
<reference evidence="12" key="2">
    <citation type="submission" date="2023-03" db="EMBL/GenBank/DDBJ databases">
        <authorList>
            <person name="Inwood S.N."/>
            <person name="Skelly J.G."/>
            <person name="Guhlin J."/>
            <person name="Harrop T.W.R."/>
            <person name="Goldson S.G."/>
            <person name="Dearden P.K."/>
        </authorList>
    </citation>
    <scope>NUCLEOTIDE SEQUENCE</scope>
    <source>
        <strain evidence="12">Lincoln</strain>
        <tissue evidence="12">Whole body</tissue>
    </source>
</reference>
<evidence type="ECO:0000256" key="6">
    <source>
        <dbReference type="PROSITE-ProRule" id="PRU00552"/>
    </source>
</evidence>
<evidence type="ECO:0000259" key="9">
    <source>
        <dbReference type="PROSITE" id="PS51192"/>
    </source>
</evidence>
<feature type="domain" description="Helicase C-terminal" evidence="10">
    <location>
        <begin position="259"/>
        <end position="420"/>
    </location>
</feature>
<evidence type="ECO:0000256" key="3">
    <source>
        <dbReference type="ARBA" id="ARBA00022806"/>
    </source>
</evidence>
<dbReference type="InterPro" id="IPR001650">
    <property type="entry name" value="Helicase_C-like"/>
</dbReference>
<comment type="similarity">
    <text evidence="7">Belongs to the DEAD box helicase family.</text>
</comment>
<sequence>MVNQSGKKKGKIFKKKQNIPVSNIVEELCAKYNTIDEAAIKTFDDLPLSSETQKGLKESNYIEPLPIQKQSIGLALRGEDILGAAQTGSGKTLAFLVPVIELLYREQWTRDHGIGALIITPTRELAYQIFETLKQIGKYHKFSAALIIGGQNKRFEKNRINQCNILICTPGRLLEHMDENPLFDCTGMKILVLDEADRCLEVCFQENMNAIIENLPPCRQTLLFSATQTKSVVDLARLSLKQPVYVSVHELSQHATPAKLQQSYVICNLEDKMALLWSFLKAHEREKIIVFFSTCKQVNYTYEAFFSLIRTKHTFPPRTHLAKIYGRMSQQQRLENYRIFNDKQRVVLFATDVAARGLDFQNVHWVVQMDCPEDANTYIHRAGRTARYQAGGNSLLVLLPSELAMLDRLADKKIPIKKLK</sequence>
<comment type="domain">
    <text evidence="8">The Q motif is unique to and characteristic of the DEAD box family of RNA helicases and controls ATP binding and hydrolysis.</text>
</comment>
<dbReference type="PROSITE" id="PS00039">
    <property type="entry name" value="DEAD_ATP_HELICASE"/>
    <property type="match status" value="1"/>
</dbReference>
<dbReference type="InterPro" id="IPR027417">
    <property type="entry name" value="P-loop_NTPase"/>
</dbReference>
<dbReference type="CDD" id="cd17941">
    <property type="entry name" value="DEADc_DDX10"/>
    <property type="match status" value="1"/>
</dbReference>
<evidence type="ECO:0000256" key="8">
    <source>
        <dbReference type="RuleBase" id="RU365068"/>
    </source>
</evidence>
<evidence type="ECO:0000256" key="1">
    <source>
        <dbReference type="ARBA" id="ARBA00022741"/>
    </source>
</evidence>
<organism evidence="12 13">
    <name type="scientific">Microctonus hyperodae</name>
    <name type="common">Parasitoid wasp</name>
    <dbReference type="NCBI Taxonomy" id="165561"/>
    <lineage>
        <taxon>Eukaryota</taxon>
        <taxon>Metazoa</taxon>
        <taxon>Ecdysozoa</taxon>
        <taxon>Arthropoda</taxon>
        <taxon>Hexapoda</taxon>
        <taxon>Insecta</taxon>
        <taxon>Pterygota</taxon>
        <taxon>Neoptera</taxon>
        <taxon>Endopterygota</taxon>
        <taxon>Hymenoptera</taxon>
        <taxon>Apocrita</taxon>
        <taxon>Ichneumonoidea</taxon>
        <taxon>Braconidae</taxon>
        <taxon>Euphorinae</taxon>
        <taxon>Microctonus</taxon>
    </lineage>
</organism>
<dbReference type="EC" id="3.6.4.13" evidence="8"/>
<dbReference type="InterPro" id="IPR011545">
    <property type="entry name" value="DEAD/DEAH_box_helicase_dom"/>
</dbReference>
<comment type="function">
    <text evidence="8">RNA helicase.</text>
</comment>
<dbReference type="InterPro" id="IPR000629">
    <property type="entry name" value="RNA-helicase_DEAD-box_CS"/>
</dbReference>
<dbReference type="GO" id="GO:0005524">
    <property type="term" value="F:ATP binding"/>
    <property type="evidence" value="ECO:0007669"/>
    <property type="project" value="UniProtKB-UniRule"/>
</dbReference>
<evidence type="ECO:0000256" key="4">
    <source>
        <dbReference type="ARBA" id="ARBA00022840"/>
    </source>
</evidence>
<evidence type="ECO:0000259" key="10">
    <source>
        <dbReference type="PROSITE" id="PS51194"/>
    </source>
</evidence>